<dbReference type="InterPro" id="IPR036918">
    <property type="entry name" value="Pyrv_Knase_C_sf"/>
</dbReference>
<dbReference type="SUPFAM" id="SSF52935">
    <property type="entry name" value="PK C-terminal domain-like"/>
    <property type="match status" value="1"/>
</dbReference>
<evidence type="ECO:0000313" key="2">
    <source>
        <dbReference type="Proteomes" id="UP000270094"/>
    </source>
</evidence>
<dbReference type="Proteomes" id="UP000270094">
    <property type="component" value="Unassembled WGS sequence"/>
</dbReference>
<keyword evidence="2" id="KW-1185">Reference proteome</keyword>
<name>A0A3P7IS47_STRVU</name>
<evidence type="ECO:0000313" key="1">
    <source>
        <dbReference type="EMBL" id="VDM75731.1"/>
    </source>
</evidence>
<sequence>MGVNKKILRAVFPVHYSKPCGNFTAEVENKINLGIEFGKERGFINRGDFIVTVSGWKDGECKFSIQT</sequence>
<dbReference type="Gene3D" id="3.40.1380.20">
    <property type="entry name" value="Pyruvate kinase, C-terminal domain"/>
    <property type="match status" value="1"/>
</dbReference>
<organism evidence="1 2">
    <name type="scientific">Strongylus vulgaris</name>
    <name type="common">Blood worm</name>
    <dbReference type="NCBI Taxonomy" id="40348"/>
    <lineage>
        <taxon>Eukaryota</taxon>
        <taxon>Metazoa</taxon>
        <taxon>Ecdysozoa</taxon>
        <taxon>Nematoda</taxon>
        <taxon>Chromadorea</taxon>
        <taxon>Rhabditida</taxon>
        <taxon>Rhabditina</taxon>
        <taxon>Rhabditomorpha</taxon>
        <taxon>Strongyloidea</taxon>
        <taxon>Strongylidae</taxon>
        <taxon>Strongylus</taxon>
    </lineage>
</organism>
<dbReference type="AlphaFoldDB" id="A0A3P7IS47"/>
<protein>
    <submittedName>
        <fullName evidence="1">Uncharacterized protein</fullName>
    </submittedName>
</protein>
<reference evidence="1 2" key="1">
    <citation type="submission" date="2018-11" db="EMBL/GenBank/DDBJ databases">
        <authorList>
            <consortium name="Pathogen Informatics"/>
        </authorList>
    </citation>
    <scope>NUCLEOTIDE SEQUENCE [LARGE SCALE GENOMIC DNA]</scope>
</reference>
<dbReference type="OrthoDB" id="108365at2759"/>
<dbReference type="EMBL" id="UYYB01095757">
    <property type="protein sequence ID" value="VDM75731.1"/>
    <property type="molecule type" value="Genomic_DNA"/>
</dbReference>
<gene>
    <name evidence="1" type="ORF">SVUK_LOCUS10729</name>
</gene>
<proteinExistence type="predicted"/>
<accession>A0A3P7IS47</accession>